<dbReference type="EMBL" id="JBGMDY010000001">
    <property type="protein sequence ID" value="KAL2347645.1"/>
    <property type="molecule type" value="Genomic_DNA"/>
</dbReference>
<evidence type="ECO:0000256" key="2">
    <source>
        <dbReference type="ARBA" id="ARBA00023015"/>
    </source>
</evidence>
<feature type="region of interest" description="Disordered" evidence="5">
    <location>
        <begin position="144"/>
        <end position="172"/>
    </location>
</feature>
<dbReference type="SUPFAM" id="SSF52172">
    <property type="entry name" value="CheY-like"/>
    <property type="match status" value="1"/>
</dbReference>
<dbReference type="SMART" id="SM00448">
    <property type="entry name" value="REC"/>
    <property type="match status" value="1"/>
</dbReference>
<dbReference type="Proteomes" id="UP001603857">
    <property type="component" value="Unassembled WGS sequence"/>
</dbReference>
<dbReference type="PANTHER" id="PTHR43874">
    <property type="entry name" value="TWO-COMPONENT RESPONSE REGULATOR"/>
    <property type="match status" value="1"/>
</dbReference>
<feature type="compositionally biased region" description="Basic and acidic residues" evidence="5">
    <location>
        <begin position="154"/>
        <end position="172"/>
    </location>
</feature>
<comment type="caution">
    <text evidence="7">The sequence shown here is derived from an EMBL/GenBank/DDBJ whole genome shotgun (WGS) entry which is preliminary data.</text>
</comment>
<keyword evidence="2" id="KW-0805">Transcription regulation</keyword>
<dbReference type="GO" id="GO:0000160">
    <property type="term" value="P:phosphorelay signal transduction system"/>
    <property type="evidence" value="ECO:0007669"/>
    <property type="project" value="UniProtKB-KW"/>
</dbReference>
<sequence>MEDDESISVHVPSFARGLNLLLIDDTASSLLYLSLLLEQYTFKVTAIEEVSMAKSIICNHEGYFRLVMVKLNMLGKDVFSFLDFFHEKDIPVVFISSGGLEDVIWKALAKGLCYFFEEPILFEDLKYLWKHAYHSKHRSTKEAQYANKAAGENEETKIDNDDQAKREKSVEL</sequence>
<name>A0ABD1NKJ6_9FABA</name>
<dbReference type="PANTHER" id="PTHR43874:SF87">
    <property type="entry name" value="HTH MYB-TYPE DOMAIN-CONTAINING PROTEIN"/>
    <property type="match status" value="1"/>
</dbReference>
<dbReference type="InterPro" id="IPR011006">
    <property type="entry name" value="CheY-like_superfamily"/>
</dbReference>
<evidence type="ECO:0000256" key="4">
    <source>
        <dbReference type="PROSITE-ProRule" id="PRU00169"/>
    </source>
</evidence>
<feature type="domain" description="Response regulatory" evidence="6">
    <location>
        <begin position="19"/>
        <end position="133"/>
    </location>
</feature>
<evidence type="ECO:0000313" key="8">
    <source>
        <dbReference type="Proteomes" id="UP001603857"/>
    </source>
</evidence>
<evidence type="ECO:0000256" key="1">
    <source>
        <dbReference type="ARBA" id="ARBA00023012"/>
    </source>
</evidence>
<protein>
    <recommendedName>
        <fullName evidence="6">Response regulatory domain-containing protein</fullName>
    </recommendedName>
</protein>
<evidence type="ECO:0000256" key="5">
    <source>
        <dbReference type="SAM" id="MobiDB-lite"/>
    </source>
</evidence>
<comment type="caution">
    <text evidence="4">Lacks conserved residue(s) required for the propagation of feature annotation.</text>
</comment>
<organism evidence="7 8">
    <name type="scientific">Flemingia macrophylla</name>
    <dbReference type="NCBI Taxonomy" id="520843"/>
    <lineage>
        <taxon>Eukaryota</taxon>
        <taxon>Viridiplantae</taxon>
        <taxon>Streptophyta</taxon>
        <taxon>Embryophyta</taxon>
        <taxon>Tracheophyta</taxon>
        <taxon>Spermatophyta</taxon>
        <taxon>Magnoliopsida</taxon>
        <taxon>eudicotyledons</taxon>
        <taxon>Gunneridae</taxon>
        <taxon>Pentapetalae</taxon>
        <taxon>rosids</taxon>
        <taxon>fabids</taxon>
        <taxon>Fabales</taxon>
        <taxon>Fabaceae</taxon>
        <taxon>Papilionoideae</taxon>
        <taxon>50 kb inversion clade</taxon>
        <taxon>NPAAA clade</taxon>
        <taxon>indigoferoid/millettioid clade</taxon>
        <taxon>Phaseoleae</taxon>
        <taxon>Flemingia</taxon>
    </lineage>
</organism>
<evidence type="ECO:0000259" key="6">
    <source>
        <dbReference type="PROSITE" id="PS50110"/>
    </source>
</evidence>
<keyword evidence="3" id="KW-0804">Transcription</keyword>
<dbReference type="InterPro" id="IPR045279">
    <property type="entry name" value="ARR-like"/>
</dbReference>
<accession>A0ABD1NKJ6</accession>
<dbReference type="AlphaFoldDB" id="A0ABD1NKJ6"/>
<keyword evidence="8" id="KW-1185">Reference proteome</keyword>
<dbReference type="InterPro" id="IPR001789">
    <property type="entry name" value="Sig_transdc_resp-reg_receiver"/>
</dbReference>
<gene>
    <name evidence="7" type="ORF">Fmac_001645</name>
</gene>
<evidence type="ECO:0000256" key="3">
    <source>
        <dbReference type="ARBA" id="ARBA00023163"/>
    </source>
</evidence>
<dbReference type="Gene3D" id="3.40.50.2300">
    <property type="match status" value="1"/>
</dbReference>
<dbReference type="PROSITE" id="PS50110">
    <property type="entry name" value="RESPONSE_REGULATORY"/>
    <property type="match status" value="1"/>
</dbReference>
<reference evidence="7 8" key="1">
    <citation type="submission" date="2024-08" db="EMBL/GenBank/DDBJ databases">
        <title>Insights into the chromosomal genome structure of Flemingia macrophylla.</title>
        <authorList>
            <person name="Ding Y."/>
            <person name="Zhao Y."/>
            <person name="Bi W."/>
            <person name="Wu M."/>
            <person name="Zhao G."/>
            <person name="Gong Y."/>
            <person name="Li W."/>
            <person name="Zhang P."/>
        </authorList>
    </citation>
    <scope>NUCLEOTIDE SEQUENCE [LARGE SCALE GENOMIC DNA]</scope>
    <source>
        <strain evidence="7">DYQJB</strain>
        <tissue evidence="7">Leaf</tissue>
    </source>
</reference>
<keyword evidence="1" id="KW-0902">Two-component regulatory system</keyword>
<evidence type="ECO:0000313" key="7">
    <source>
        <dbReference type="EMBL" id="KAL2347645.1"/>
    </source>
</evidence>
<proteinExistence type="predicted"/>